<dbReference type="STRING" id="341663.Q0CQ28"/>
<reference evidence="3" key="1">
    <citation type="submission" date="2005-09" db="EMBL/GenBank/DDBJ databases">
        <title>Annotation of the Aspergillus terreus NIH2624 genome.</title>
        <authorList>
            <person name="Birren B.W."/>
            <person name="Lander E.S."/>
            <person name="Galagan J.E."/>
            <person name="Nusbaum C."/>
            <person name="Devon K."/>
            <person name="Henn M."/>
            <person name="Ma L.-J."/>
            <person name="Jaffe D.B."/>
            <person name="Butler J."/>
            <person name="Alvarez P."/>
            <person name="Gnerre S."/>
            <person name="Grabherr M."/>
            <person name="Kleber M."/>
            <person name="Mauceli E.W."/>
            <person name="Brockman W."/>
            <person name="Rounsley S."/>
            <person name="Young S.K."/>
            <person name="LaButti K."/>
            <person name="Pushparaj V."/>
            <person name="DeCaprio D."/>
            <person name="Crawford M."/>
            <person name="Koehrsen M."/>
            <person name="Engels R."/>
            <person name="Montgomery P."/>
            <person name="Pearson M."/>
            <person name="Howarth C."/>
            <person name="Larson L."/>
            <person name="Luoma S."/>
            <person name="White J."/>
            <person name="Alvarado L."/>
            <person name="Kodira C.D."/>
            <person name="Zeng Q."/>
            <person name="Oleary S."/>
            <person name="Yandava C."/>
            <person name="Denning D.W."/>
            <person name="Nierman W.C."/>
            <person name="Milne T."/>
            <person name="Madden K."/>
        </authorList>
    </citation>
    <scope>NUCLEOTIDE SEQUENCE [LARGE SCALE GENOMIC DNA]</scope>
    <source>
        <strain evidence="3">NIH 2624 / FGSC A1156</strain>
    </source>
</reference>
<dbReference type="AlphaFoldDB" id="Q0CQ28"/>
<feature type="compositionally biased region" description="Basic and acidic residues" evidence="1">
    <location>
        <begin position="477"/>
        <end position="500"/>
    </location>
</feature>
<sequence>MAATDHDEDTIYASAGLCSNLLDHILERAKNERESLLLIEELRGRFSLWARYVGVFAAQRASLDARLDPHPDIKDMVIELLDMVRRNLQWESESTPEASTNDASTTGSQSDETDIPDIAQPGLSAAAAAIDRLIVLGASIRRSGRQSHRSQGFTVSAGREESLCGLLVRKRFPHAQKSLCDQIGASIHVRGISFRYLKKHNDKLAYQRDAFGEPAATIIGGEAGELQDQGTNVFHDQKHRSQQAPTTVETLPSRVSASKVSRSKKPTASIISRGSTVQEAQETSFYYPPKPQPRLGEKFISCPICSEPLEKEELTKESWWAHVDHDLEPYICLSEECKEPLRFFVRQREWAEHMQTRHTMTWTQQVHTEKWYCDIGHSDALEFDEKEPFLTHLKAEHGETLSKSQLQGRARRNRRVAIRDPFICPLCDCVPEALVPYVSERPYKQLSEHIAQHLKSLAFLSLSYVQDSLDDVQGETESSRDDRTSTDARNSRDPQQHYDLESLGDIPETMNTSDGKRRVDGLEFDNGGLPELGEPENWSFLPAKNLETDWALLKEGLTKKGESSQRDIRVTADALPKYPMRISLDTSAAPRFISKEQWKKIAKSTRRR</sequence>
<dbReference type="OMA" id="TLRWRCK"/>
<evidence type="ECO:0008006" key="4">
    <source>
        <dbReference type="Google" id="ProtNLM"/>
    </source>
</evidence>
<proteinExistence type="predicted"/>
<evidence type="ECO:0000313" key="2">
    <source>
        <dbReference type="EMBL" id="EAU36008.1"/>
    </source>
</evidence>
<dbReference type="eggNOG" id="KOG0198">
    <property type="taxonomic scope" value="Eukaryota"/>
</dbReference>
<dbReference type="EMBL" id="CH476598">
    <property type="protein sequence ID" value="EAU36008.1"/>
    <property type="molecule type" value="Genomic_DNA"/>
</dbReference>
<feature type="region of interest" description="Disordered" evidence="1">
    <location>
        <begin position="238"/>
        <end position="276"/>
    </location>
</feature>
<name>Q0CQ28_ASPTN</name>
<organism evidence="2 3">
    <name type="scientific">Aspergillus terreus (strain NIH 2624 / FGSC A1156)</name>
    <dbReference type="NCBI Taxonomy" id="341663"/>
    <lineage>
        <taxon>Eukaryota</taxon>
        <taxon>Fungi</taxon>
        <taxon>Dikarya</taxon>
        <taxon>Ascomycota</taxon>
        <taxon>Pezizomycotina</taxon>
        <taxon>Eurotiomycetes</taxon>
        <taxon>Eurotiomycetidae</taxon>
        <taxon>Eurotiales</taxon>
        <taxon>Aspergillaceae</taxon>
        <taxon>Aspergillus</taxon>
        <taxon>Aspergillus subgen. Circumdati</taxon>
    </lineage>
</organism>
<feature type="compositionally biased region" description="Polar residues" evidence="1">
    <location>
        <begin position="91"/>
        <end position="110"/>
    </location>
</feature>
<dbReference type="RefSeq" id="XP_001213384.1">
    <property type="nucleotide sequence ID" value="XM_001213384.1"/>
</dbReference>
<evidence type="ECO:0000313" key="3">
    <source>
        <dbReference type="Proteomes" id="UP000007963"/>
    </source>
</evidence>
<dbReference type="PANTHER" id="PTHR35391:SF7">
    <property type="entry name" value="C2H2-TYPE DOMAIN-CONTAINING PROTEIN"/>
    <property type="match status" value="1"/>
</dbReference>
<dbReference type="HOGENOM" id="CLU_418963_0_0_1"/>
<protein>
    <recommendedName>
        <fullName evidence="4">C2H2-type domain-containing protein</fullName>
    </recommendedName>
</protein>
<dbReference type="Proteomes" id="UP000007963">
    <property type="component" value="Unassembled WGS sequence"/>
</dbReference>
<dbReference type="PANTHER" id="PTHR35391">
    <property type="entry name" value="C2H2-TYPE DOMAIN-CONTAINING PROTEIN-RELATED"/>
    <property type="match status" value="1"/>
</dbReference>
<dbReference type="OrthoDB" id="1658288at2759"/>
<dbReference type="GeneID" id="4318554"/>
<feature type="region of interest" description="Disordered" evidence="1">
    <location>
        <begin position="91"/>
        <end position="118"/>
    </location>
</feature>
<feature type="region of interest" description="Disordered" evidence="1">
    <location>
        <begin position="471"/>
        <end position="521"/>
    </location>
</feature>
<gene>
    <name evidence="2" type="ORF">ATEG_04206</name>
</gene>
<dbReference type="VEuPathDB" id="FungiDB:ATEG_04206"/>
<evidence type="ECO:0000256" key="1">
    <source>
        <dbReference type="SAM" id="MobiDB-lite"/>
    </source>
</evidence>
<accession>Q0CQ28</accession>